<proteinExistence type="predicted"/>
<organism evidence="2">
    <name type="scientific">Arabidopsis lyrata subsp. lyrata</name>
    <name type="common">Lyre-leaved rock-cress</name>
    <dbReference type="NCBI Taxonomy" id="81972"/>
    <lineage>
        <taxon>Eukaryota</taxon>
        <taxon>Viridiplantae</taxon>
        <taxon>Streptophyta</taxon>
        <taxon>Embryophyta</taxon>
        <taxon>Tracheophyta</taxon>
        <taxon>Spermatophyta</taxon>
        <taxon>Magnoliopsida</taxon>
        <taxon>eudicotyledons</taxon>
        <taxon>Gunneridae</taxon>
        <taxon>Pentapetalae</taxon>
        <taxon>rosids</taxon>
        <taxon>malvids</taxon>
        <taxon>Brassicales</taxon>
        <taxon>Brassicaceae</taxon>
        <taxon>Camelineae</taxon>
        <taxon>Arabidopsis</taxon>
    </lineage>
</organism>
<dbReference type="AlphaFoldDB" id="D7LMJ5"/>
<dbReference type="Proteomes" id="UP000008694">
    <property type="component" value="Unassembled WGS sequence"/>
</dbReference>
<evidence type="ECO:0000313" key="1">
    <source>
        <dbReference type="EMBL" id="EFH53605.1"/>
    </source>
</evidence>
<accession>D7LMJ5</accession>
<dbReference type="EMBL" id="GL348717">
    <property type="protein sequence ID" value="EFH53605.1"/>
    <property type="molecule type" value="Genomic_DNA"/>
</dbReference>
<evidence type="ECO:0000313" key="2">
    <source>
        <dbReference type="Proteomes" id="UP000008694"/>
    </source>
</evidence>
<sequence>MVTVNRLDDVGEDSMAEVLAGKRREMNLFISKEKGFALKHETKGSRMISKQPFKLNISTLTLHIQMSQQ</sequence>
<reference evidence="2" key="1">
    <citation type="journal article" date="2011" name="Nat. Genet.">
        <title>The Arabidopsis lyrata genome sequence and the basis of rapid genome size change.</title>
        <authorList>
            <person name="Hu T.T."/>
            <person name="Pattyn P."/>
            <person name="Bakker E.G."/>
            <person name="Cao J."/>
            <person name="Cheng J.-F."/>
            <person name="Clark R.M."/>
            <person name="Fahlgren N."/>
            <person name="Fawcett J.A."/>
            <person name="Grimwood J."/>
            <person name="Gundlach H."/>
            <person name="Haberer G."/>
            <person name="Hollister J.D."/>
            <person name="Ossowski S."/>
            <person name="Ottilar R.P."/>
            <person name="Salamov A.A."/>
            <person name="Schneeberger K."/>
            <person name="Spannagl M."/>
            <person name="Wang X."/>
            <person name="Yang L."/>
            <person name="Nasrallah M.E."/>
            <person name="Bergelson J."/>
            <person name="Carrington J.C."/>
            <person name="Gaut B.S."/>
            <person name="Schmutz J."/>
            <person name="Mayer K.F.X."/>
            <person name="Van de Peer Y."/>
            <person name="Grigoriev I.V."/>
            <person name="Nordborg M."/>
            <person name="Weigel D."/>
            <person name="Guo Y.-L."/>
        </authorList>
    </citation>
    <scope>NUCLEOTIDE SEQUENCE [LARGE SCALE GENOMIC DNA]</scope>
    <source>
        <strain evidence="2">cv. MN47</strain>
    </source>
</reference>
<keyword evidence="2" id="KW-1185">Reference proteome</keyword>
<gene>
    <name evidence="1" type="ORF">ARALYDRAFT_905567</name>
</gene>
<dbReference type="Gramene" id="scaffold_501271.1">
    <property type="protein sequence ID" value="scaffold_501271.1"/>
    <property type="gene ID" value="scaffold_501271.1"/>
</dbReference>
<protein>
    <submittedName>
        <fullName evidence="1">Predicted protein</fullName>
    </submittedName>
</protein>
<name>D7LMJ5_ARALL</name>
<dbReference type="HOGENOM" id="CLU_2779302_0_0_1"/>